<reference evidence="2 3" key="2">
    <citation type="journal article" date="2013" name="Plant Cell Physiol.">
        <title>Rice Annotation Project Database (RAP-DB): an integrative and interactive database for rice genomics.</title>
        <authorList>
            <person name="Sakai H."/>
            <person name="Lee S.S."/>
            <person name="Tanaka T."/>
            <person name="Numa H."/>
            <person name="Kim J."/>
            <person name="Kawahara Y."/>
            <person name="Wakimoto H."/>
            <person name="Yang C.C."/>
            <person name="Iwamoto M."/>
            <person name="Abe T."/>
            <person name="Yamada Y."/>
            <person name="Muto A."/>
            <person name="Inokuchi H."/>
            <person name="Ikemura T."/>
            <person name="Matsumoto T."/>
            <person name="Sasaki T."/>
            <person name="Itoh T."/>
        </authorList>
    </citation>
    <scope>NUCLEOTIDE SEQUENCE [LARGE SCALE GENOMIC DNA]</scope>
    <source>
        <strain evidence="3">cv. Nipponbare</strain>
    </source>
</reference>
<dbReference type="EMBL" id="AP014960">
    <property type="protein sequence ID" value="BAS91320.1"/>
    <property type="molecule type" value="Genomic_DNA"/>
</dbReference>
<evidence type="ECO:0000313" key="2">
    <source>
        <dbReference type="EMBL" id="BAS91320.1"/>
    </source>
</evidence>
<dbReference type="InParanoid" id="A0A0P0WFJ4"/>
<dbReference type="PaxDb" id="39947-A0A0P0WFJ4"/>
<evidence type="ECO:0000256" key="1">
    <source>
        <dbReference type="SAM" id="MobiDB-lite"/>
    </source>
</evidence>
<dbReference type="AlphaFoldDB" id="A0A0P0WFJ4"/>
<dbReference type="FunCoup" id="A0A0P0WFJ4">
    <property type="interactions" value="126"/>
</dbReference>
<proteinExistence type="predicted"/>
<dbReference type="OMA" id="CIVMDEY"/>
<evidence type="ECO:0000313" key="3">
    <source>
        <dbReference type="Proteomes" id="UP000059680"/>
    </source>
</evidence>
<dbReference type="Pfam" id="PF03140">
    <property type="entry name" value="DUF247"/>
    <property type="match status" value="1"/>
</dbReference>
<dbReference type="eggNOG" id="ENOG502RY48">
    <property type="taxonomic scope" value="Eukaryota"/>
</dbReference>
<sequence>QVYNESEDIENARAVCGEQPERPKGEDDEACRESVQVGEEEGAGYKQDCRKGGHWFVRFVNHDLLLLENQIPFFIVKTIFELVTDNCASSQCLTDDLAKYVEAALRWYPKAITDSDRPKDFHHLLHLCHIYFQPSQKLEEDHNYKFVPQYIHSFLSFGRKYFRINYYLENNRHDSSFQNEVDLAQGGDQLNRWRRAAQYLEAGIKFKKREYDKLKPHSLLDIWFSNGSMDIPCIVVDEYTGSLFRNLIAFEQTCPQFGDDFTAYIVFLSQLISMPEDVTLLIQRKIIVHQLDSDERVSDLFTMLSKDVVFDFNGNYYLKLCARLWKLTIKVSSIGGWHGSG</sequence>
<dbReference type="PANTHER" id="PTHR31170:SF18">
    <property type="entry name" value="(WILD MALAYSIAN BANANA) HYPOTHETICAL PROTEIN"/>
    <property type="match status" value="1"/>
</dbReference>
<protein>
    <submittedName>
        <fullName evidence="2">Os04g0647425 protein</fullName>
    </submittedName>
</protein>
<feature type="region of interest" description="Disordered" evidence="1">
    <location>
        <begin position="1"/>
        <end position="31"/>
    </location>
</feature>
<name>A0A0P0WFJ4_ORYSJ</name>
<organism evidence="2 3">
    <name type="scientific">Oryza sativa subsp. japonica</name>
    <name type="common">Rice</name>
    <dbReference type="NCBI Taxonomy" id="39947"/>
    <lineage>
        <taxon>Eukaryota</taxon>
        <taxon>Viridiplantae</taxon>
        <taxon>Streptophyta</taxon>
        <taxon>Embryophyta</taxon>
        <taxon>Tracheophyta</taxon>
        <taxon>Spermatophyta</taxon>
        <taxon>Magnoliopsida</taxon>
        <taxon>Liliopsida</taxon>
        <taxon>Poales</taxon>
        <taxon>Poaceae</taxon>
        <taxon>BOP clade</taxon>
        <taxon>Oryzoideae</taxon>
        <taxon>Oryzeae</taxon>
        <taxon>Oryzinae</taxon>
        <taxon>Oryza</taxon>
        <taxon>Oryza sativa</taxon>
    </lineage>
</organism>
<reference evidence="2 3" key="3">
    <citation type="journal article" date="2013" name="Rice">
        <title>Improvement of the Oryza sativa Nipponbare reference genome using next generation sequence and optical map data.</title>
        <authorList>
            <person name="Kawahara Y."/>
            <person name="de la Bastide M."/>
            <person name="Hamilton J.P."/>
            <person name="Kanamori H."/>
            <person name="McCombie W.R."/>
            <person name="Ouyang S."/>
            <person name="Schwartz D.C."/>
            <person name="Tanaka T."/>
            <person name="Wu J."/>
            <person name="Zhou S."/>
            <person name="Childs K.L."/>
            <person name="Davidson R.M."/>
            <person name="Lin H."/>
            <person name="Quesada-Ocampo L."/>
            <person name="Vaillancourt B."/>
            <person name="Sakai H."/>
            <person name="Lee S.S."/>
            <person name="Kim J."/>
            <person name="Numa H."/>
            <person name="Itoh T."/>
            <person name="Buell C.R."/>
            <person name="Matsumoto T."/>
        </authorList>
    </citation>
    <scope>NUCLEOTIDE SEQUENCE [LARGE SCALE GENOMIC DNA]</scope>
    <source>
        <strain evidence="3">cv. Nipponbare</strain>
    </source>
</reference>
<dbReference type="PANTHER" id="PTHR31170">
    <property type="entry name" value="BNAC04G53230D PROTEIN"/>
    <property type="match status" value="1"/>
</dbReference>
<dbReference type="Gramene" id="Os04t0647425-00">
    <property type="protein sequence ID" value="Os04t0647425-00"/>
    <property type="gene ID" value="Os04g0647425"/>
</dbReference>
<reference evidence="3" key="1">
    <citation type="journal article" date="2005" name="Nature">
        <title>The map-based sequence of the rice genome.</title>
        <authorList>
            <consortium name="International rice genome sequencing project (IRGSP)"/>
            <person name="Matsumoto T."/>
            <person name="Wu J."/>
            <person name="Kanamori H."/>
            <person name="Katayose Y."/>
            <person name="Fujisawa M."/>
            <person name="Namiki N."/>
            <person name="Mizuno H."/>
            <person name="Yamamoto K."/>
            <person name="Antonio B.A."/>
            <person name="Baba T."/>
            <person name="Sakata K."/>
            <person name="Nagamura Y."/>
            <person name="Aoki H."/>
            <person name="Arikawa K."/>
            <person name="Arita K."/>
            <person name="Bito T."/>
            <person name="Chiden Y."/>
            <person name="Fujitsuka N."/>
            <person name="Fukunaka R."/>
            <person name="Hamada M."/>
            <person name="Harada C."/>
            <person name="Hayashi A."/>
            <person name="Hijishita S."/>
            <person name="Honda M."/>
            <person name="Hosokawa S."/>
            <person name="Ichikawa Y."/>
            <person name="Idonuma A."/>
            <person name="Iijima M."/>
            <person name="Ikeda M."/>
            <person name="Ikeno M."/>
            <person name="Ito K."/>
            <person name="Ito S."/>
            <person name="Ito T."/>
            <person name="Ito Y."/>
            <person name="Ito Y."/>
            <person name="Iwabuchi A."/>
            <person name="Kamiya K."/>
            <person name="Karasawa W."/>
            <person name="Kurita K."/>
            <person name="Katagiri S."/>
            <person name="Kikuta A."/>
            <person name="Kobayashi H."/>
            <person name="Kobayashi N."/>
            <person name="Machita K."/>
            <person name="Maehara T."/>
            <person name="Masukawa M."/>
            <person name="Mizubayashi T."/>
            <person name="Mukai Y."/>
            <person name="Nagasaki H."/>
            <person name="Nagata Y."/>
            <person name="Naito S."/>
            <person name="Nakashima M."/>
            <person name="Nakama Y."/>
            <person name="Nakamichi Y."/>
            <person name="Nakamura M."/>
            <person name="Meguro A."/>
            <person name="Negishi M."/>
            <person name="Ohta I."/>
            <person name="Ohta T."/>
            <person name="Okamoto M."/>
            <person name="Ono N."/>
            <person name="Saji S."/>
            <person name="Sakaguchi M."/>
            <person name="Sakai K."/>
            <person name="Shibata M."/>
            <person name="Shimokawa T."/>
            <person name="Song J."/>
            <person name="Takazaki Y."/>
            <person name="Terasawa K."/>
            <person name="Tsugane M."/>
            <person name="Tsuji K."/>
            <person name="Ueda S."/>
            <person name="Waki K."/>
            <person name="Yamagata H."/>
            <person name="Yamamoto M."/>
            <person name="Yamamoto S."/>
            <person name="Yamane H."/>
            <person name="Yoshiki S."/>
            <person name="Yoshihara R."/>
            <person name="Yukawa K."/>
            <person name="Zhong H."/>
            <person name="Yano M."/>
            <person name="Yuan Q."/>
            <person name="Ouyang S."/>
            <person name="Liu J."/>
            <person name="Jones K.M."/>
            <person name="Gansberger K."/>
            <person name="Moffat K."/>
            <person name="Hill J."/>
            <person name="Bera J."/>
            <person name="Fadrosh D."/>
            <person name="Jin S."/>
            <person name="Johri S."/>
            <person name="Kim M."/>
            <person name="Overton L."/>
            <person name="Reardon M."/>
            <person name="Tsitrin T."/>
            <person name="Vuong H."/>
            <person name="Weaver B."/>
            <person name="Ciecko A."/>
            <person name="Tallon L."/>
            <person name="Jackson J."/>
            <person name="Pai G."/>
            <person name="Aken S.V."/>
            <person name="Utterback T."/>
            <person name="Reidmuller S."/>
            <person name="Feldblyum T."/>
            <person name="Hsiao J."/>
            <person name="Zismann V."/>
            <person name="Iobst S."/>
            <person name="de Vazeille A.R."/>
            <person name="Buell C.R."/>
            <person name="Ying K."/>
            <person name="Li Y."/>
            <person name="Lu T."/>
            <person name="Huang Y."/>
            <person name="Zhao Q."/>
            <person name="Feng Q."/>
            <person name="Zhang L."/>
            <person name="Zhu J."/>
            <person name="Weng Q."/>
            <person name="Mu J."/>
            <person name="Lu Y."/>
            <person name="Fan D."/>
            <person name="Liu Y."/>
            <person name="Guan J."/>
            <person name="Zhang Y."/>
            <person name="Yu S."/>
            <person name="Liu X."/>
            <person name="Zhang Y."/>
            <person name="Hong G."/>
            <person name="Han B."/>
            <person name="Choisne N."/>
            <person name="Demange N."/>
            <person name="Orjeda G."/>
            <person name="Samain S."/>
            <person name="Cattolico L."/>
            <person name="Pelletier E."/>
            <person name="Couloux A."/>
            <person name="Segurens B."/>
            <person name="Wincker P."/>
            <person name="D'Hont A."/>
            <person name="Scarpelli C."/>
            <person name="Weissenbach J."/>
            <person name="Salanoubat M."/>
            <person name="Quetier F."/>
            <person name="Yu Y."/>
            <person name="Kim H.R."/>
            <person name="Rambo T."/>
            <person name="Currie J."/>
            <person name="Collura K."/>
            <person name="Luo M."/>
            <person name="Yang T."/>
            <person name="Ammiraju J.S.S."/>
            <person name="Engler F."/>
            <person name="Soderlund C."/>
            <person name="Wing R.A."/>
            <person name="Palmer L.E."/>
            <person name="de la Bastide M."/>
            <person name="Spiegel L."/>
            <person name="Nascimento L."/>
            <person name="Zutavern T."/>
            <person name="O'Shaughnessy A."/>
            <person name="Dike S."/>
            <person name="Dedhia N."/>
            <person name="Preston R."/>
            <person name="Balija V."/>
            <person name="McCombie W.R."/>
            <person name="Chow T."/>
            <person name="Chen H."/>
            <person name="Chung M."/>
            <person name="Chen C."/>
            <person name="Shaw J."/>
            <person name="Wu H."/>
            <person name="Hsiao K."/>
            <person name="Chao Y."/>
            <person name="Chu M."/>
            <person name="Cheng C."/>
            <person name="Hour A."/>
            <person name="Lee P."/>
            <person name="Lin S."/>
            <person name="Lin Y."/>
            <person name="Liou J."/>
            <person name="Liu S."/>
            <person name="Hsing Y."/>
            <person name="Raghuvanshi S."/>
            <person name="Mohanty A."/>
            <person name="Bharti A.K."/>
            <person name="Gaur A."/>
            <person name="Gupta V."/>
            <person name="Kumar D."/>
            <person name="Ravi V."/>
            <person name="Vij S."/>
            <person name="Kapur A."/>
            <person name="Khurana P."/>
            <person name="Khurana P."/>
            <person name="Khurana J.P."/>
            <person name="Tyagi A.K."/>
            <person name="Gaikwad K."/>
            <person name="Singh A."/>
            <person name="Dalal V."/>
            <person name="Srivastava S."/>
            <person name="Dixit A."/>
            <person name="Pal A.K."/>
            <person name="Ghazi I.A."/>
            <person name="Yadav M."/>
            <person name="Pandit A."/>
            <person name="Bhargava A."/>
            <person name="Sureshbabu K."/>
            <person name="Batra K."/>
            <person name="Sharma T.R."/>
            <person name="Mohapatra T."/>
            <person name="Singh N.K."/>
            <person name="Messing J."/>
            <person name="Nelson A.B."/>
            <person name="Fuks G."/>
            <person name="Kavchok S."/>
            <person name="Keizer G."/>
            <person name="Linton E."/>
            <person name="Llaca V."/>
            <person name="Song R."/>
            <person name="Tanyolac B."/>
            <person name="Young S."/>
            <person name="Ho-Il K."/>
            <person name="Hahn J.H."/>
            <person name="Sangsakoo G."/>
            <person name="Vanavichit A."/>
            <person name="de Mattos Luiz.A.T."/>
            <person name="Zimmer P.D."/>
            <person name="Malone G."/>
            <person name="Dellagostin O."/>
            <person name="de Oliveira A.C."/>
            <person name="Bevan M."/>
            <person name="Bancroft I."/>
            <person name="Minx P."/>
            <person name="Cordum H."/>
            <person name="Wilson R."/>
            <person name="Cheng Z."/>
            <person name="Jin W."/>
            <person name="Jiang J."/>
            <person name="Leong S.A."/>
            <person name="Iwama H."/>
            <person name="Gojobori T."/>
            <person name="Itoh T."/>
            <person name="Niimura Y."/>
            <person name="Fujii Y."/>
            <person name="Habara T."/>
            <person name="Sakai H."/>
            <person name="Sato Y."/>
            <person name="Wilson G."/>
            <person name="Kumar K."/>
            <person name="McCouch S."/>
            <person name="Juretic N."/>
            <person name="Hoen D."/>
            <person name="Wright S."/>
            <person name="Bruskiewich R."/>
            <person name="Bureau T."/>
            <person name="Miyao A."/>
            <person name="Hirochika H."/>
            <person name="Nishikawa T."/>
            <person name="Kadowaki K."/>
            <person name="Sugiura M."/>
            <person name="Burr B."/>
            <person name="Sasaki T."/>
        </authorList>
    </citation>
    <scope>NUCLEOTIDE SEQUENCE [LARGE SCALE GENOMIC DNA]</scope>
    <source>
        <strain evidence="3">cv. Nipponbare</strain>
    </source>
</reference>
<gene>
    <name evidence="2" type="ordered locus">Os04g0647425</name>
    <name evidence="2" type="ORF">OSNPB_040647425</name>
</gene>
<dbReference type="Proteomes" id="UP000059680">
    <property type="component" value="Chromosome 4"/>
</dbReference>
<dbReference type="STRING" id="39947.A0A0P0WFJ4"/>
<feature type="non-terminal residue" evidence="2">
    <location>
        <position position="1"/>
    </location>
</feature>
<keyword evidence="3" id="KW-1185">Reference proteome</keyword>
<accession>A0A0P0WFJ4</accession>
<dbReference type="InterPro" id="IPR004158">
    <property type="entry name" value="DUF247_pln"/>
</dbReference>